<evidence type="ECO:0000256" key="1">
    <source>
        <dbReference type="SAM" id="Phobius"/>
    </source>
</evidence>
<dbReference type="EMBL" id="MU001635">
    <property type="protein sequence ID" value="KAF2483555.1"/>
    <property type="molecule type" value="Genomic_DNA"/>
</dbReference>
<name>A0A6A6PUH3_9PEZI</name>
<dbReference type="PANTHER" id="PTHR34391:SF1">
    <property type="entry name" value="UPF0658 GOLGI APPARATUS MEMBRANE PROTEIN C1952.10C-RELATED"/>
    <property type="match status" value="1"/>
</dbReference>
<dbReference type="AlphaFoldDB" id="A0A6A6PUH3"/>
<evidence type="ECO:0000256" key="2">
    <source>
        <dbReference type="SAM" id="SignalP"/>
    </source>
</evidence>
<keyword evidence="1" id="KW-0812">Transmembrane</keyword>
<accession>A0A6A6PUH3</accession>
<feature type="chain" id="PRO_5025478797" evidence="2">
    <location>
        <begin position="24"/>
        <end position="341"/>
    </location>
</feature>
<feature type="transmembrane region" description="Helical" evidence="1">
    <location>
        <begin position="52"/>
        <end position="73"/>
    </location>
</feature>
<reference evidence="3" key="1">
    <citation type="journal article" date="2020" name="Stud. Mycol.">
        <title>101 Dothideomycetes genomes: a test case for predicting lifestyles and emergence of pathogens.</title>
        <authorList>
            <person name="Haridas S."/>
            <person name="Albert R."/>
            <person name="Binder M."/>
            <person name="Bloem J."/>
            <person name="Labutti K."/>
            <person name="Salamov A."/>
            <person name="Andreopoulos B."/>
            <person name="Baker S."/>
            <person name="Barry K."/>
            <person name="Bills G."/>
            <person name="Bluhm B."/>
            <person name="Cannon C."/>
            <person name="Castanera R."/>
            <person name="Culley D."/>
            <person name="Daum C."/>
            <person name="Ezra D."/>
            <person name="Gonzalez J."/>
            <person name="Henrissat B."/>
            <person name="Kuo A."/>
            <person name="Liang C."/>
            <person name="Lipzen A."/>
            <person name="Lutzoni F."/>
            <person name="Magnuson J."/>
            <person name="Mondo S."/>
            <person name="Nolan M."/>
            <person name="Ohm R."/>
            <person name="Pangilinan J."/>
            <person name="Park H.-J."/>
            <person name="Ramirez L."/>
            <person name="Alfaro M."/>
            <person name="Sun H."/>
            <person name="Tritt A."/>
            <person name="Yoshinaga Y."/>
            <person name="Zwiers L.-H."/>
            <person name="Turgeon B."/>
            <person name="Goodwin S."/>
            <person name="Spatafora J."/>
            <person name="Crous P."/>
            <person name="Grigoriev I."/>
        </authorList>
    </citation>
    <scope>NUCLEOTIDE SEQUENCE</scope>
    <source>
        <strain evidence="3">CBS 113389</strain>
    </source>
</reference>
<dbReference type="PANTHER" id="PTHR34391">
    <property type="entry name" value="UPF0658 GOLGI APPARATUS MEMBRANE PROTEIN C1952.10C-RELATED"/>
    <property type="match status" value="1"/>
</dbReference>
<protein>
    <submittedName>
        <fullName evidence="3">Uncharacterized protein</fullName>
    </submittedName>
</protein>
<keyword evidence="2" id="KW-0732">Signal</keyword>
<dbReference type="InterPro" id="IPR040410">
    <property type="entry name" value="UPF0658_Golgi"/>
</dbReference>
<keyword evidence="1" id="KW-1133">Transmembrane helix</keyword>
<feature type="transmembrane region" description="Helical" evidence="1">
    <location>
        <begin position="271"/>
        <end position="297"/>
    </location>
</feature>
<proteinExistence type="predicted"/>
<gene>
    <name evidence="3" type="ORF">BDY17DRAFT_250446</name>
</gene>
<dbReference type="Proteomes" id="UP000799767">
    <property type="component" value="Unassembled WGS sequence"/>
</dbReference>
<dbReference type="OrthoDB" id="2448307at2759"/>
<dbReference type="GO" id="GO:0005794">
    <property type="term" value="C:Golgi apparatus"/>
    <property type="evidence" value="ECO:0007669"/>
    <property type="project" value="TreeGrafter"/>
</dbReference>
<evidence type="ECO:0000313" key="3">
    <source>
        <dbReference type="EMBL" id="KAF2483555.1"/>
    </source>
</evidence>
<keyword evidence="1" id="KW-0472">Membrane</keyword>
<dbReference type="RefSeq" id="XP_033590125.1">
    <property type="nucleotide sequence ID" value="XM_033731061.1"/>
</dbReference>
<feature type="transmembrane region" description="Helical" evidence="1">
    <location>
        <begin position="176"/>
        <end position="200"/>
    </location>
</feature>
<organism evidence="3 4">
    <name type="scientific">Neohortaea acidophila</name>
    <dbReference type="NCBI Taxonomy" id="245834"/>
    <lineage>
        <taxon>Eukaryota</taxon>
        <taxon>Fungi</taxon>
        <taxon>Dikarya</taxon>
        <taxon>Ascomycota</taxon>
        <taxon>Pezizomycotina</taxon>
        <taxon>Dothideomycetes</taxon>
        <taxon>Dothideomycetidae</taxon>
        <taxon>Mycosphaerellales</taxon>
        <taxon>Teratosphaeriaceae</taxon>
        <taxon>Neohortaea</taxon>
    </lineage>
</organism>
<keyword evidence="4" id="KW-1185">Reference proteome</keyword>
<feature type="transmembrane region" description="Helical" evidence="1">
    <location>
        <begin position="80"/>
        <end position="100"/>
    </location>
</feature>
<evidence type="ECO:0000313" key="4">
    <source>
        <dbReference type="Proteomes" id="UP000799767"/>
    </source>
</evidence>
<feature type="signal peptide" evidence="2">
    <location>
        <begin position="1"/>
        <end position="23"/>
    </location>
</feature>
<feature type="transmembrane region" description="Helical" evidence="1">
    <location>
        <begin position="232"/>
        <end position="251"/>
    </location>
</feature>
<dbReference type="GeneID" id="54472063"/>
<feature type="transmembrane region" description="Helical" evidence="1">
    <location>
        <begin position="120"/>
        <end position="145"/>
    </location>
</feature>
<sequence length="341" mass="38715">MYMPTTFWTWSFFLLALLQAVICLGLEAFVFGEFEESLRGEARSSDPPSGALTIPTYLTIFIFGFIYQMILVWDALRLKNTIQVIGLCLYNLGMMIYAAVEIDQVDEAVDSLGGNIEPNTWIYLHPCLIATPCVLALGTILLSFVSWKLYDEFAWTIYKHISADLRLKRRYLTYQIYIALLKFDFFFFLGFTVQFLVIVHGKTYEFALTIAALPVTIILLFLAAYIVRRESYVGQSFIIFLYFVGMAYFVFKLVRMYDSDQAYKYAPAKHSLTTFAVLAILLLIVTIVTAVVCMMNFNKGLKPHIQKRKVPDAADMKFGPEAGYGAGPHPLGSMGTRMTID</sequence>
<feature type="transmembrane region" description="Helical" evidence="1">
    <location>
        <begin position="206"/>
        <end position="225"/>
    </location>
</feature>